<evidence type="ECO:0000313" key="9">
    <source>
        <dbReference type="Proteomes" id="UP000318080"/>
    </source>
</evidence>
<reference evidence="8 9" key="1">
    <citation type="submission" date="2019-06" db="EMBL/GenBank/DDBJ databases">
        <title>Draft genome of C. phoceense Strain 272.</title>
        <authorList>
            <person name="Pacheco L.G.C."/>
            <person name="Barberis C.M."/>
            <person name="Almuzara M.N."/>
            <person name="Traglia G.M."/>
            <person name="Santos C.S."/>
            <person name="Rocha D.J.P.G."/>
            <person name="Aguiar E.R.G.R."/>
            <person name="Vay C.A."/>
        </authorList>
    </citation>
    <scope>NUCLEOTIDE SEQUENCE [LARGE SCALE GENOMIC DNA]</scope>
    <source>
        <strain evidence="8 9">272</strain>
    </source>
</reference>
<dbReference type="Pfam" id="PF03772">
    <property type="entry name" value="Competence"/>
    <property type="match status" value="1"/>
</dbReference>
<proteinExistence type="predicted"/>
<organism evidence="8 9">
    <name type="scientific">Corynebacterium phoceense</name>
    <dbReference type="NCBI Taxonomy" id="1686286"/>
    <lineage>
        <taxon>Bacteria</taxon>
        <taxon>Bacillati</taxon>
        <taxon>Actinomycetota</taxon>
        <taxon>Actinomycetes</taxon>
        <taxon>Mycobacteriales</taxon>
        <taxon>Corynebacteriaceae</taxon>
        <taxon>Corynebacterium</taxon>
    </lineage>
</organism>
<feature type="transmembrane region" description="Helical" evidence="6">
    <location>
        <begin position="317"/>
        <end position="339"/>
    </location>
</feature>
<dbReference type="InterPro" id="IPR052159">
    <property type="entry name" value="Competence_DNA_uptake"/>
</dbReference>
<dbReference type="EMBL" id="VHIR01000008">
    <property type="protein sequence ID" value="TQE43495.1"/>
    <property type="molecule type" value="Genomic_DNA"/>
</dbReference>
<dbReference type="PANTHER" id="PTHR30619:SF7">
    <property type="entry name" value="BETA-LACTAMASE DOMAIN PROTEIN"/>
    <property type="match status" value="1"/>
</dbReference>
<comment type="subcellular location">
    <subcellularLocation>
        <location evidence="1">Cell membrane</location>
        <topology evidence="1">Multi-pass membrane protein</topology>
    </subcellularLocation>
</comment>
<name>A0A540R6Y3_9CORY</name>
<dbReference type="InterPro" id="IPR004477">
    <property type="entry name" value="ComEC_N"/>
</dbReference>
<dbReference type="NCBIfam" id="TIGR00360">
    <property type="entry name" value="ComEC_N-term"/>
    <property type="match status" value="1"/>
</dbReference>
<dbReference type="STRING" id="1686286.GCA_900092335_02491"/>
<protein>
    <submittedName>
        <fullName evidence="8">ComEC/Rec2 family competence protein</fullName>
    </submittedName>
</protein>
<gene>
    <name evidence="8" type="ORF">EJK80_06930</name>
</gene>
<keyword evidence="9" id="KW-1185">Reference proteome</keyword>
<feature type="transmembrane region" description="Helical" evidence="6">
    <location>
        <begin position="351"/>
        <end position="384"/>
    </location>
</feature>
<feature type="transmembrane region" description="Helical" evidence="6">
    <location>
        <begin position="254"/>
        <end position="274"/>
    </location>
</feature>
<evidence type="ECO:0000256" key="6">
    <source>
        <dbReference type="SAM" id="Phobius"/>
    </source>
</evidence>
<dbReference type="RefSeq" id="WP_141628919.1">
    <property type="nucleotide sequence ID" value="NZ_VHIR01000008.1"/>
</dbReference>
<evidence type="ECO:0000256" key="4">
    <source>
        <dbReference type="ARBA" id="ARBA00022989"/>
    </source>
</evidence>
<dbReference type="PANTHER" id="PTHR30619">
    <property type="entry name" value="DNA INTERNALIZATION/COMPETENCE PROTEIN COMEC/REC2"/>
    <property type="match status" value="1"/>
</dbReference>
<comment type="caution">
    <text evidence="8">The sequence shown here is derived from an EMBL/GenBank/DDBJ whole genome shotgun (WGS) entry which is preliminary data.</text>
</comment>
<evidence type="ECO:0000256" key="5">
    <source>
        <dbReference type="ARBA" id="ARBA00023136"/>
    </source>
</evidence>
<keyword evidence="2" id="KW-1003">Cell membrane</keyword>
<keyword evidence="4 6" id="KW-1133">Transmembrane helix</keyword>
<keyword evidence="3 6" id="KW-0812">Transmembrane</keyword>
<keyword evidence="5 6" id="KW-0472">Membrane</keyword>
<evidence type="ECO:0000259" key="7">
    <source>
        <dbReference type="Pfam" id="PF03772"/>
    </source>
</evidence>
<accession>A0A540R6Y3</accession>
<feature type="domain" description="ComEC/Rec2-related protein" evidence="7">
    <location>
        <begin position="140"/>
        <end position="390"/>
    </location>
</feature>
<evidence type="ECO:0000256" key="1">
    <source>
        <dbReference type="ARBA" id="ARBA00004651"/>
    </source>
</evidence>
<dbReference type="Proteomes" id="UP000318080">
    <property type="component" value="Unassembled WGS sequence"/>
</dbReference>
<dbReference type="GO" id="GO:0005886">
    <property type="term" value="C:plasma membrane"/>
    <property type="evidence" value="ECO:0007669"/>
    <property type="project" value="UniProtKB-SubCell"/>
</dbReference>
<sequence length="458" mass="47620">MRELRLLPAFAMVWAVLLWGPWVLLAAPLAWCWSRGQVVLMATAGLAAVLRDVPAPESYVGTVVSSGKVLEVARPGAVDALFTDERFPDGTRVVVEHGVITAHAPPEGWWAFAGAVKEHFRAKVAAHTGAAGQNLIPAMVLGDTELQSHSELYADTGLSHLSAVSGSNISIVTTTVFVAARLLGAGPKLQVGLALSAMAFFVGLVGPEPSVLRASVTGLVGLAAVANSARMQPAHALCLGGIFLLLYRPDLATNFGFALSMAATAGLIALFPALYRMLAPLRLPDVVTRALAVAMAADIATLPLVAAMTGRVSLVSVLANVLVAPAAPPLTVLGLASVALPGPVLNLVEPFAWWIHTVAVTLDGLPLTTVAAAPATVVLVYGWIVAGLAWRPRATVGIVAVVLVAASVDSRTVLTVPTDEDIPAHPAAEKIVVLEKGPAHDYPSVTKDGIPVEYPHRR</sequence>
<dbReference type="AlphaFoldDB" id="A0A540R6Y3"/>
<feature type="transmembrane region" description="Helical" evidence="6">
    <location>
        <begin position="286"/>
        <end position="305"/>
    </location>
</feature>
<evidence type="ECO:0000256" key="2">
    <source>
        <dbReference type="ARBA" id="ARBA00022475"/>
    </source>
</evidence>
<evidence type="ECO:0000256" key="3">
    <source>
        <dbReference type="ARBA" id="ARBA00022692"/>
    </source>
</evidence>
<evidence type="ECO:0000313" key="8">
    <source>
        <dbReference type="EMBL" id="TQE43495.1"/>
    </source>
</evidence>